<dbReference type="InterPro" id="IPR001173">
    <property type="entry name" value="Glyco_trans_2-like"/>
</dbReference>
<comment type="caution">
    <text evidence="5">The sequence shown here is derived from an EMBL/GenBank/DDBJ whole genome shotgun (WGS) entry which is preliminary data.</text>
</comment>
<keyword evidence="1" id="KW-0328">Glycosyltransferase</keyword>
<keyword evidence="2" id="KW-0808">Transferase</keyword>
<sequence length="298" mass="33398">MNATILVFFIIFIIYFFTLNFLYIGLTILAFYGSSREVYTRKYTPYNLIAKSTLTPPISIIIPAFNEELGVINSLYSALNSKYPEFEVIFVNDGSTDETFSLVKKEFGLHIEDVFYKLDMSTEQIKGVYTSKKYPNLKAIDKVNGGKADALNAGVNLAGYPFIVNTDADSIFDEEGLLRIGRIISVDPTVVGAGGQLRIGNGLKVEKGKVLKKKLPRGLVPNFQVVEYLGSFLGNRTGWSEINSVLVLSGAFGLWNKQKLVEMGGYSRKTTHEDIELTVRAHRELKRKKEDYKILFVA</sequence>
<dbReference type="PANTHER" id="PTHR43630:SF1">
    <property type="entry name" value="POLY-BETA-1,6-N-ACETYL-D-GLUCOSAMINE SYNTHASE"/>
    <property type="match status" value="1"/>
</dbReference>
<dbReference type="PANTHER" id="PTHR43630">
    <property type="entry name" value="POLY-BETA-1,6-N-ACETYL-D-GLUCOSAMINE SYNTHASE"/>
    <property type="match status" value="1"/>
</dbReference>
<evidence type="ECO:0000313" key="5">
    <source>
        <dbReference type="EMBL" id="KKK89321.1"/>
    </source>
</evidence>
<dbReference type="Pfam" id="PF00535">
    <property type="entry name" value="Glycos_transf_2"/>
    <property type="match status" value="1"/>
</dbReference>
<proteinExistence type="predicted"/>
<feature type="non-terminal residue" evidence="5">
    <location>
        <position position="298"/>
    </location>
</feature>
<evidence type="ECO:0000259" key="4">
    <source>
        <dbReference type="Pfam" id="PF00535"/>
    </source>
</evidence>
<dbReference type="InterPro" id="IPR029044">
    <property type="entry name" value="Nucleotide-diphossugar_trans"/>
</dbReference>
<keyword evidence="3" id="KW-1133">Transmembrane helix</keyword>
<reference evidence="5" key="1">
    <citation type="journal article" date="2015" name="Nature">
        <title>Complex archaea that bridge the gap between prokaryotes and eukaryotes.</title>
        <authorList>
            <person name="Spang A."/>
            <person name="Saw J.H."/>
            <person name="Jorgensen S.L."/>
            <person name="Zaremba-Niedzwiedzka K."/>
            <person name="Martijn J."/>
            <person name="Lind A.E."/>
            <person name="van Eijk R."/>
            <person name="Schleper C."/>
            <person name="Guy L."/>
            <person name="Ettema T.J."/>
        </authorList>
    </citation>
    <scope>NUCLEOTIDE SEQUENCE</scope>
</reference>
<keyword evidence="3" id="KW-0812">Transmembrane</keyword>
<evidence type="ECO:0000256" key="1">
    <source>
        <dbReference type="ARBA" id="ARBA00022676"/>
    </source>
</evidence>
<dbReference type="EMBL" id="LAZR01049583">
    <property type="protein sequence ID" value="KKK89321.1"/>
    <property type="molecule type" value="Genomic_DNA"/>
</dbReference>
<keyword evidence="3" id="KW-0472">Membrane</keyword>
<organism evidence="5">
    <name type="scientific">marine sediment metagenome</name>
    <dbReference type="NCBI Taxonomy" id="412755"/>
    <lineage>
        <taxon>unclassified sequences</taxon>
        <taxon>metagenomes</taxon>
        <taxon>ecological metagenomes</taxon>
    </lineage>
</organism>
<dbReference type="SUPFAM" id="SSF53448">
    <property type="entry name" value="Nucleotide-diphospho-sugar transferases"/>
    <property type="match status" value="1"/>
</dbReference>
<gene>
    <name evidence="5" type="ORF">LCGC14_2734290</name>
</gene>
<feature type="transmembrane region" description="Helical" evidence="3">
    <location>
        <begin position="6"/>
        <end position="32"/>
    </location>
</feature>
<protein>
    <recommendedName>
        <fullName evidence="4">Glycosyltransferase 2-like domain-containing protein</fullName>
    </recommendedName>
</protein>
<dbReference type="AlphaFoldDB" id="A0A0F9BY04"/>
<evidence type="ECO:0000256" key="3">
    <source>
        <dbReference type="SAM" id="Phobius"/>
    </source>
</evidence>
<evidence type="ECO:0000256" key="2">
    <source>
        <dbReference type="ARBA" id="ARBA00022679"/>
    </source>
</evidence>
<name>A0A0F9BY04_9ZZZZ</name>
<feature type="domain" description="Glycosyltransferase 2-like" evidence="4">
    <location>
        <begin position="59"/>
        <end position="189"/>
    </location>
</feature>
<dbReference type="Gene3D" id="3.90.550.10">
    <property type="entry name" value="Spore Coat Polysaccharide Biosynthesis Protein SpsA, Chain A"/>
    <property type="match status" value="1"/>
</dbReference>
<accession>A0A0F9BY04</accession>
<dbReference type="CDD" id="cd06423">
    <property type="entry name" value="CESA_like"/>
    <property type="match status" value="1"/>
</dbReference>
<dbReference type="GO" id="GO:0016757">
    <property type="term" value="F:glycosyltransferase activity"/>
    <property type="evidence" value="ECO:0007669"/>
    <property type="project" value="UniProtKB-KW"/>
</dbReference>